<feature type="repeat" description="WD" evidence="4">
    <location>
        <begin position="259"/>
        <end position="301"/>
    </location>
</feature>
<dbReference type="EMBL" id="JNBS01000409">
    <property type="protein sequence ID" value="OQS05848.1"/>
    <property type="molecule type" value="Genomic_DNA"/>
</dbReference>
<evidence type="ECO:0000256" key="1">
    <source>
        <dbReference type="ARBA" id="ARBA00005672"/>
    </source>
</evidence>
<dbReference type="PANTHER" id="PTHR14205">
    <property type="entry name" value="WD-REPEAT PROTEIN"/>
    <property type="match status" value="1"/>
</dbReference>
<dbReference type="Gene3D" id="2.130.10.10">
    <property type="entry name" value="YVTN repeat-like/Quinoprotein amine dehydrogenase"/>
    <property type="match status" value="1"/>
</dbReference>
<evidence type="ECO:0000313" key="7">
    <source>
        <dbReference type="Proteomes" id="UP000243217"/>
    </source>
</evidence>
<feature type="repeat" description="WD" evidence="4">
    <location>
        <begin position="215"/>
        <end position="250"/>
    </location>
</feature>
<dbReference type="SUPFAM" id="SSF50978">
    <property type="entry name" value="WD40 repeat-like"/>
    <property type="match status" value="1"/>
</dbReference>
<organism evidence="6 7">
    <name type="scientific">Thraustotheca clavata</name>
    <dbReference type="NCBI Taxonomy" id="74557"/>
    <lineage>
        <taxon>Eukaryota</taxon>
        <taxon>Sar</taxon>
        <taxon>Stramenopiles</taxon>
        <taxon>Oomycota</taxon>
        <taxon>Saprolegniomycetes</taxon>
        <taxon>Saprolegniales</taxon>
        <taxon>Achlyaceae</taxon>
        <taxon>Thraustotheca</taxon>
    </lineage>
</organism>
<name>A0A1W0A6K6_9STRA</name>
<dbReference type="Pfam" id="PF00400">
    <property type="entry name" value="WD40"/>
    <property type="match status" value="1"/>
</dbReference>
<dbReference type="GO" id="GO:0016567">
    <property type="term" value="P:protein ubiquitination"/>
    <property type="evidence" value="ECO:0007669"/>
    <property type="project" value="TreeGrafter"/>
</dbReference>
<dbReference type="InterPro" id="IPR001680">
    <property type="entry name" value="WD40_rpt"/>
</dbReference>
<dbReference type="PROSITE" id="PS50082">
    <property type="entry name" value="WD_REPEATS_2"/>
    <property type="match status" value="3"/>
</dbReference>
<dbReference type="AlphaFoldDB" id="A0A1W0A6K6"/>
<dbReference type="STRING" id="74557.A0A1W0A6K6"/>
<keyword evidence="3" id="KW-0677">Repeat</keyword>
<dbReference type="InterPro" id="IPR059104">
    <property type="entry name" value="Beta-prop_EIPR1-like"/>
</dbReference>
<comment type="similarity">
    <text evidence="1">Belongs to the WD repeat EIPR1 family.</text>
</comment>
<feature type="domain" description="EIPR1-like beta-propeller" evidence="5">
    <location>
        <begin position="6"/>
        <end position="291"/>
    </location>
</feature>
<dbReference type="InterPro" id="IPR040323">
    <property type="entry name" value="EIPR1"/>
</dbReference>
<accession>A0A1W0A6K6</accession>
<dbReference type="Proteomes" id="UP000243217">
    <property type="component" value="Unassembled WGS sequence"/>
</dbReference>
<dbReference type="SMART" id="SM00320">
    <property type="entry name" value="WD40"/>
    <property type="match status" value="4"/>
</dbReference>
<dbReference type="InterPro" id="IPR036322">
    <property type="entry name" value="WD40_repeat_dom_sf"/>
</dbReference>
<keyword evidence="7" id="KW-1185">Reference proteome</keyword>
<comment type="caution">
    <text evidence="6">The sequence shown here is derived from an EMBL/GenBank/DDBJ whole genome shotgun (WGS) entry which is preliminary data.</text>
</comment>
<dbReference type="OrthoDB" id="196957at2759"/>
<evidence type="ECO:0000256" key="3">
    <source>
        <dbReference type="ARBA" id="ARBA00022737"/>
    </source>
</evidence>
<evidence type="ECO:0000256" key="4">
    <source>
        <dbReference type="PROSITE-ProRule" id="PRU00221"/>
    </source>
</evidence>
<evidence type="ECO:0000259" key="5">
    <source>
        <dbReference type="Pfam" id="PF23609"/>
    </source>
</evidence>
<reference evidence="6 7" key="1">
    <citation type="journal article" date="2014" name="Genome Biol. Evol.">
        <title>The secreted proteins of Achlya hypogyna and Thraustotheca clavata identify the ancestral oomycete secretome and reveal gene acquisitions by horizontal gene transfer.</title>
        <authorList>
            <person name="Misner I."/>
            <person name="Blouin N."/>
            <person name="Leonard G."/>
            <person name="Richards T.A."/>
            <person name="Lane C.E."/>
        </authorList>
    </citation>
    <scope>NUCLEOTIDE SEQUENCE [LARGE SCALE GENOMIC DNA]</scope>
    <source>
        <strain evidence="6 7">ATCC 34112</strain>
    </source>
</reference>
<dbReference type="InterPro" id="IPR019775">
    <property type="entry name" value="WD40_repeat_CS"/>
</dbReference>
<dbReference type="PROSITE" id="PS50294">
    <property type="entry name" value="WD_REPEATS_REGION"/>
    <property type="match status" value="1"/>
</dbReference>
<dbReference type="PROSITE" id="PS00678">
    <property type="entry name" value="WD_REPEATS_1"/>
    <property type="match status" value="1"/>
</dbReference>
<gene>
    <name evidence="6" type="ORF">THRCLA_02066</name>
</gene>
<keyword evidence="2 4" id="KW-0853">WD repeat</keyword>
<evidence type="ECO:0000256" key="2">
    <source>
        <dbReference type="ARBA" id="ARBA00022574"/>
    </source>
</evidence>
<dbReference type="PANTHER" id="PTHR14205:SF15">
    <property type="entry name" value="EARP AND GARP COMPLEX-INTERACTING PROTEIN 1"/>
    <property type="match status" value="1"/>
</dbReference>
<feature type="repeat" description="WD" evidence="4">
    <location>
        <begin position="172"/>
        <end position="213"/>
    </location>
</feature>
<proteinExistence type="inferred from homology"/>
<protein>
    <recommendedName>
        <fullName evidence="5">EIPR1-like beta-propeller domain-containing protein</fullName>
    </recommendedName>
</protein>
<sequence length="367" mass="41034">MFGHGSTYESKRITRCVDAVYGESDQQRFIIGSCSPSSKKPNQLQLLDANLSLLRTYSHVNPIQHLAMCPLPEKTHTLLTAFTSERNEPAFGVWKLDNVEDLQPAPQDTFSSMTLAAQTTMDTPIIKFVGLAIWNPHEDNNGAAIASLNASHIATWAMAEGEASCKEIAKLPIGDNKQLNNLSWDPHNRQQLCASVDEAIQTWDLRSNKIAYTIEDAHLQCVRDIDYNPNKPYYIASGGDDGKVKFWDIRKPNGALLSLGGHTHWIWCVKYNRFHDQLVLSSSSDSLVNLWRVSSISSAPVLEMDEEESEQGVDIGDAKIKSYEEHEDSVYSIAWGSADSWVFVSVSYNGRVVLNQVPSTEKYRILL</sequence>
<dbReference type="Pfam" id="PF23609">
    <property type="entry name" value="Beta-prop_EIPR1"/>
    <property type="match status" value="1"/>
</dbReference>
<dbReference type="InterPro" id="IPR015943">
    <property type="entry name" value="WD40/YVTN_repeat-like_dom_sf"/>
</dbReference>
<evidence type="ECO:0000313" key="6">
    <source>
        <dbReference type="EMBL" id="OQS05848.1"/>
    </source>
</evidence>